<feature type="transmembrane region" description="Helical" evidence="10">
    <location>
        <begin position="201"/>
        <end position="226"/>
    </location>
</feature>
<dbReference type="GO" id="GO:0042277">
    <property type="term" value="F:peptide binding"/>
    <property type="evidence" value="ECO:0007669"/>
    <property type="project" value="TreeGrafter"/>
</dbReference>
<keyword evidence="9 10" id="KW-0807">Transducer</keyword>
<gene>
    <name evidence="13" type="ORF">HOLleu_41616</name>
</gene>
<evidence type="ECO:0000256" key="11">
    <source>
        <dbReference type="SAM" id="MobiDB-lite"/>
    </source>
</evidence>
<organism evidence="13 14">
    <name type="scientific">Holothuria leucospilota</name>
    <name type="common">Black long sea cucumber</name>
    <name type="synonym">Mertensiothuria leucospilota</name>
    <dbReference type="NCBI Taxonomy" id="206669"/>
    <lineage>
        <taxon>Eukaryota</taxon>
        <taxon>Metazoa</taxon>
        <taxon>Echinodermata</taxon>
        <taxon>Eleutherozoa</taxon>
        <taxon>Echinozoa</taxon>
        <taxon>Holothuroidea</taxon>
        <taxon>Aspidochirotacea</taxon>
        <taxon>Aspidochirotida</taxon>
        <taxon>Holothuriidae</taxon>
        <taxon>Holothuria</taxon>
    </lineage>
</organism>
<reference evidence="13" key="1">
    <citation type="submission" date="2021-10" db="EMBL/GenBank/DDBJ databases">
        <title>Tropical sea cucumber genome reveals ecological adaptation and Cuvierian tubules defense mechanism.</title>
        <authorList>
            <person name="Chen T."/>
        </authorList>
    </citation>
    <scope>NUCLEOTIDE SEQUENCE</scope>
    <source>
        <strain evidence="13">Nanhai2018</strain>
        <tissue evidence="13">Muscle</tissue>
    </source>
</reference>
<dbReference type="Gene3D" id="1.20.1070.10">
    <property type="entry name" value="Rhodopsin 7-helix transmembrane proteins"/>
    <property type="match status" value="1"/>
</dbReference>
<comment type="similarity">
    <text evidence="10">Belongs to the G-protein coupled receptor 1 family. Vasopressin/oxytocin receptor subfamily.</text>
</comment>
<evidence type="ECO:0000256" key="10">
    <source>
        <dbReference type="RuleBase" id="RU046427"/>
    </source>
</evidence>
<evidence type="ECO:0000256" key="8">
    <source>
        <dbReference type="ARBA" id="ARBA00023180"/>
    </source>
</evidence>
<proteinExistence type="inferred from homology"/>
<evidence type="ECO:0000256" key="3">
    <source>
        <dbReference type="ARBA" id="ARBA00022692"/>
    </source>
</evidence>
<keyword evidence="7 10" id="KW-0675">Receptor</keyword>
<feature type="transmembrane region" description="Helical" evidence="10">
    <location>
        <begin position="326"/>
        <end position="352"/>
    </location>
</feature>
<feature type="transmembrane region" description="Helical" evidence="10">
    <location>
        <begin position="112"/>
        <end position="134"/>
    </location>
</feature>
<evidence type="ECO:0000256" key="7">
    <source>
        <dbReference type="ARBA" id="ARBA00023170"/>
    </source>
</evidence>
<evidence type="ECO:0000256" key="5">
    <source>
        <dbReference type="ARBA" id="ARBA00023040"/>
    </source>
</evidence>
<dbReference type="GO" id="GO:0032870">
    <property type="term" value="P:cellular response to hormone stimulus"/>
    <property type="evidence" value="ECO:0007669"/>
    <property type="project" value="TreeGrafter"/>
</dbReference>
<keyword evidence="6 10" id="KW-0472">Membrane</keyword>
<feature type="transmembrane region" description="Helical" evidence="10">
    <location>
        <begin position="155"/>
        <end position="174"/>
    </location>
</feature>
<feature type="transmembrane region" description="Helical" evidence="10">
    <location>
        <begin position="38"/>
        <end position="60"/>
    </location>
</feature>
<dbReference type="EMBL" id="JAIZAY010000023">
    <property type="protein sequence ID" value="KAJ8019851.1"/>
    <property type="molecule type" value="Genomic_DNA"/>
</dbReference>
<evidence type="ECO:0000313" key="14">
    <source>
        <dbReference type="Proteomes" id="UP001152320"/>
    </source>
</evidence>
<dbReference type="Proteomes" id="UP001152320">
    <property type="component" value="Chromosome 23"/>
</dbReference>
<dbReference type="GO" id="GO:0005886">
    <property type="term" value="C:plasma membrane"/>
    <property type="evidence" value="ECO:0007669"/>
    <property type="project" value="UniProtKB-SubCell"/>
</dbReference>
<dbReference type="PROSITE" id="PS00237">
    <property type="entry name" value="G_PROTEIN_RECEP_F1_1"/>
    <property type="match status" value="1"/>
</dbReference>
<keyword evidence="2" id="KW-1003">Cell membrane</keyword>
<keyword evidence="5 10" id="KW-0297">G-protein coupled receptor</keyword>
<dbReference type="PANTHER" id="PTHR24241">
    <property type="entry name" value="NEUROPEPTIDE RECEPTOR-RELATED G-PROTEIN COUPLED RECEPTOR"/>
    <property type="match status" value="1"/>
</dbReference>
<evidence type="ECO:0000256" key="9">
    <source>
        <dbReference type="ARBA" id="ARBA00023224"/>
    </source>
</evidence>
<dbReference type="InterPro" id="IPR017452">
    <property type="entry name" value="GPCR_Rhodpsn_7TM"/>
</dbReference>
<feature type="domain" description="G-protein coupled receptors family 1 profile" evidence="12">
    <location>
        <begin position="51"/>
        <end position="349"/>
    </location>
</feature>
<dbReference type="PROSITE" id="PS50262">
    <property type="entry name" value="G_PROTEIN_RECEP_F1_2"/>
    <property type="match status" value="1"/>
</dbReference>
<dbReference type="PANTHER" id="PTHR24241:SF161">
    <property type="entry name" value="G-PROTEIN COUPLED RECEPTORS FAMILY 1 PROFILE DOMAIN-CONTAINING PROTEIN"/>
    <property type="match status" value="1"/>
</dbReference>
<dbReference type="InterPro" id="IPR001817">
    <property type="entry name" value="Vasoprsn_rcpt"/>
</dbReference>
<dbReference type="InterPro" id="IPR000276">
    <property type="entry name" value="GPCR_Rhodpsn"/>
</dbReference>
<sequence length="421" mass="47823">MASYVINTTDSTILVTDLVTVTTIATPKRDQLLATLELTISGLIILCALFGNLVVVNTLWRKRKTLTRMHFFIYHLCIADIISALGSQLPLFVQDITVEFYGPTFLCKLVKYLALFPIYLSSYILVLTAFDRYLAICHPLLGLRGNQKLRMRTMVAVVWILAAIFASPQLYFWSVTFHEFWGLWVCWIVLSPWMQKAYPTAFTLLIFVIPSVCLVVIYGQICLTVWQNMGKATGHTKLQKYVRTSNESWDKEEVRGLRVEMKRNGNNHEKEEKPVQLSRCHTADARVSRAKIKTIKMTLTIVTVYIICWTPFFFQTMYGVWAGRQFNVWIATLFQLMANINCCTNPWIYLAFSGNVLGAIRELFFFCKPCLPREHIPLATTTAHGDEPSGRFAPSPAGPRTTFTSSAGTDNKVDTNANSSF</sequence>
<protein>
    <submittedName>
        <fullName evidence="13">Cephalotocin receptor 1</fullName>
    </submittedName>
</protein>
<evidence type="ECO:0000256" key="6">
    <source>
        <dbReference type="ARBA" id="ARBA00023136"/>
    </source>
</evidence>
<feature type="region of interest" description="Disordered" evidence="11">
    <location>
        <begin position="381"/>
        <end position="421"/>
    </location>
</feature>
<keyword evidence="14" id="KW-1185">Reference proteome</keyword>
<keyword evidence="8 10" id="KW-0325">Glycoprotein</keyword>
<evidence type="ECO:0000256" key="4">
    <source>
        <dbReference type="ARBA" id="ARBA00022989"/>
    </source>
</evidence>
<keyword evidence="3 10" id="KW-0812">Transmembrane</keyword>
<accession>A0A9Q1B9Q8</accession>
<evidence type="ECO:0000256" key="2">
    <source>
        <dbReference type="ARBA" id="ARBA00022475"/>
    </source>
</evidence>
<dbReference type="OrthoDB" id="6435638at2759"/>
<comment type="caution">
    <text evidence="13">The sequence shown here is derived from an EMBL/GenBank/DDBJ whole genome shotgun (WGS) entry which is preliminary data.</text>
</comment>
<feature type="compositionally biased region" description="Polar residues" evidence="11">
    <location>
        <begin position="401"/>
        <end position="421"/>
    </location>
</feature>
<dbReference type="Pfam" id="PF00001">
    <property type="entry name" value="7tm_1"/>
    <property type="match status" value="1"/>
</dbReference>
<dbReference type="SUPFAM" id="SSF81321">
    <property type="entry name" value="Family A G protein-coupled receptor-like"/>
    <property type="match status" value="1"/>
</dbReference>
<evidence type="ECO:0000256" key="1">
    <source>
        <dbReference type="ARBA" id="ARBA00004651"/>
    </source>
</evidence>
<dbReference type="GO" id="GO:0005000">
    <property type="term" value="F:vasopressin receptor activity"/>
    <property type="evidence" value="ECO:0007669"/>
    <property type="project" value="InterPro"/>
</dbReference>
<keyword evidence="4 10" id="KW-1133">Transmembrane helix</keyword>
<evidence type="ECO:0000313" key="13">
    <source>
        <dbReference type="EMBL" id="KAJ8019851.1"/>
    </source>
</evidence>
<feature type="transmembrane region" description="Helical" evidence="10">
    <location>
        <begin position="295"/>
        <end position="314"/>
    </location>
</feature>
<dbReference type="PRINTS" id="PR00237">
    <property type="entry name" value="GPCRRHODOPSN"/>
</dbReference>
<dbReference type="PRINTS" id="PR00896">
    <property type="entry name" value="VASOPRESSINR"/>
</dbReference>
<comment type="subcellular location">
    <subcellularLocation>
        <location evidence="1 10">Cell membrane</location>
        <topology evidence="1 10">Multi-pass membrane protein</topology>
    </subcellularLocation>
</comment>
<dbReference type="AlphaFoldDB" id="A0A9Q1B9Q8"/>
<name>A0A9Q1B9Q8_HOLLE</name>
<feature type="transmembrane region" description="Helical" evidence="10">
    <location>
        <begin position="72"/>
        <end position="92"/>
    </location>
</feature>
<evidence type="ECO:0000259" key="12">
    <source>
        <dbReference type="PROSITE" id="PS50262"/>
    </source>
</evidence>